<dbReference type="NCBIfam" id="TIGR02532">
    <property type="entry name" value="IV_pilin_GFxxxE"/>
    <property type="match status" value="1"/>
</dbReference>
<dbReference type="GO" id="GO:0044096">
    <property type="term" value="C:type IV pilus"/>
    <property type="evidence" value="ECO:0007669"/>
    <property type="project" value="TreeGrafter"/>
</dbReference>
<keyword evidence="4" id="KW-1133">Transmembrane helix</keyword>
<organism evidence="5 6">
    <name type="scientific">Pseudoduganella armeniaca</name>
    <dbReference type="NCBI Taxonomy" id="2072590"/>
    <lineage>
        <taxon>Bacteria</taxon>
        <taxon>Pseudomonadati</taxon>
        <taxon>Pseudomonadota</taxon>
        <taxon>Betaproteobacteria</taxon>
        <taxon>Burkholderiales</taxon>
        <taxon>Oxalobacteraceae</taxon>
        <taxon>Telluria group</taxon>
        <taxon>Pseudoduganella</taxon>
    </lineage>
</organism>
<dbReference type="PANTHER" id="PTHR30093">
    <property type="entry name" value="GENERAL SECRETION PATHWAY PROTEIN G"/>
    <property type="match status" value="1"/>
</dbReference>
<dbReference type="KEGG" id="masz:C9I28_04395"/>
<evidence type="ECO:0000313" key="6">
    <source>
        <dbReference type="Proteomes" id="UP000240505"/>
    </source>
</evidence>
<accession>A0A2R4CHT3</accession>
<dbReference type="InterPro" id="IPR045584">
    <property type="entry name" value="Pilin-like"/>
</dbReference>
<evidence type="ECO:0000256" key="1">
    <source>
        <dbReference type="ARBA" id="ARBA00005233"/>
    </source>
</evidence>
<evidence type="ECO:0000313" key="5">
    <source>
        <dbReference type="EMBL" id="AVR99040.1"/>
    </source>
</evidence>
<proteinExistence type="inferred from homology"/>
<dbReference type="EMBL" id="CP028324">
    <property type="protein sequence ID" value="AVR99040.1"/>
    <property type="molecule type" value="Genomic_DNA"/>
</dbReference>
<protein>
    <submittedName>
        <fullName evidence="5">Prepilin-type cleavage/methylation domain-containing protein</fullName>
    </submittedName>
</protein>
<name>A0A2R4CHT3_9BURK</name>
<keyword evidence="6" id="KW-1185">Reference proteome</keyword>
<feature type="transmembrane region" description="Helical" evidence="4">
    <location>
        <begin position="12"/>
        <end position="32"/>
    </location>
</feature>
<dbReference type="Pfam" id="PF00114">
    <property type="entry name" value="Pilin"/>
    <property type="match status" value="1"/>
</dbReference>
<dbReference type="PROSITE" id="PS00409">
    <property type="entry name" value="PROKAR_NTER_METHYL"/>
    <property type="match status" value="1"/>
</dbReference>
<sequence length="166" mass="16486">MQTMKQQAQAGFTLIELMIVVAIIGILAAVAIPQYSNYTVKAKIANALTAADSLKSAVGMCIQETSGDTDACDNGANGIPAAAAFTATKEVSAATVTNGAVELTLTDIGKGTSGKKITMTPNVGSGNITWTNTTDIAASDNSAAVEAITKNNPPAAAAPAAPAAGS</sequence>
<keyword evidence="4" id="KW-0472">Membrane</keyword>
<dbReference type="Gene3D" id="3.30.700.10">
    <property type="entry name" value="Glycoprotein, Type 4 Pilin"/>
    <property type="match status" value="1"/>
</dbReference>
<evidence type="ECO:0000256" key="4">
    <source>
        <dbReference type="SAM" id="Phobius"/>
    </source>
</evidence>
<dbReference type="InterPro" id="IPR012902">
    <property type="entry name" value="N_methyl_site"/>
</dbReference>
<evidence type="ECO:0000256" key="2">
    <source>
        <dbReference type="ARBA" id="ARBA00022481"/>
    </source>
</evidence>
<dbReference type="AlphaFoldDB" id="A0A2R4CHT3"/>
<dbReference type="OrthoDB" id="8607132at2"/>
<dbReference type="Proteomes" id="UP000240505">
    <property type="component" value="Chromosome"/>
</dbReference>
<comment type="similarity">
    <text evidence="1 3">Belongs to the N-Me-Phe pilin family.</text>
</comment>
<dbReference type="GO" id="GO:0043107">
    <property type="term" value="P:type IV pilus-dependent motility"/>
    <property type="evidence" value="ECO:0007669"/>
    <property type="project" value="TreeGrafter"/>
</dbReference>
<evidence type="ECO:0000256" key="3">
    <source>
        <dbReference type="RuleBase" id="RU000389"/>
    </source>
</evidence>
<keyword evidence="3" id="KW-0281">Fimbrium</keyword>
<dbReference type="PANTHER" id="PTHR30093:SF34">
    <property type="entry name" value="PREPILIN PEPTIDASE-DEPENDENT PROTEIN D"/>
    <property type="match status" value="1"/>
</dbReference>
<reference evidence="5 6" key="1">
    <citation type="submission" date="2018-03" db="EMBL/GenBank/DDBJ databases">
        <title>Massilia armeniaca sp. nov., isolated from desert soil.</title>
        <authorList>
            <person name="Huang H."/>
            <person name="Ren M."/>
        </authorList>
    </citation>
    <scope>NUCLEOTIDE SEQUENCE [LARGE SCALE GENOMIC DNA]</scope>
    <source>
        <strain evidence="5 6">ZMN-3</strain>
    </source>
</reference>
<gene>
    <name evidence="5" type="ORF">C9I28_04395</name>
</gene>
<dbReference type="GO" id="GO:0007155">
    <property type="term" value="P:cell adhesion"/>
    <property type="evidence" value="ECO:0007669"/>
    <property type="project" value="InterPro"/>
</dbReference>
<dbReference type="SUPFAM" id="SSF54523">
    <property type="entry name" value="Pili subunits"/>
    <property type="match status" value="1"/>
</dbReference>
<keyword evidence="4" id="KW-0812">Transmembrane</keyword>
<dbReference type="Pfam" id="PF07963">
    <property type="entry name" value="N_methyl"/>
    <property type="match status" value="1"/>
</dbReference>
<dbReference type="InterPro" id="IPR001082">
    <property type="entry name" value="Pilin"/>
</dbReference>
<keyword evidence="2" id="KW-0488">Methylation</keyword>